<evidence type="ECO:0000256" key="1">
    <source>
        <dbReference type="SAM" id="MobiDB-lite"/>
    </source>
</evidence>
<evidence type="ECO:0008006" key="4">
    <source>
        <dbReference type="Google" id="ProtNLM"/>
    </source>
</evidence>
<organism evidence="2 3">
    <name type="scientific">Cirrhinus mrigala</name>
    <name type="common">Mrigala</name>
    <dbReference type="NCBI Taxonomy" id="683832"/>
    <lineage>
        <taxon>Eukaryota</taxon>
        <taxon>Metazoa</taxon>
        <taxon>Chordata</taxon>
        <taxon>Craniata</taxon>
        <taxon>Vertebrata</taxon>
        <taxon>Euteleostomi</taxon>
        <taxon>Actinopterygii</taxon>
        <taxon>Neopterygii</taxon>
        <taxon>Teleostei</taxon>
        <taxon>Ostariophysi</taxon>
        <taxon>Cypriniformes</taxon>
        <taxon>Cyprinidae</taxon>
        <taxon>Labeoninae</taxon>
        <taxon>Labeonini</taxon>
        <taxon>Cirrhinus</taxon>
    </lineage>
</organism>
<dbReference type="SUPFAM" id="SSF57667">
    <property type="entry name" value="beta-beta-alpha zinc fingers"/>
    <property type="match status" value="1"/>
</dbReference>
<gene>
    <name evidence="2" type="ORF">M9458_048266</name>
</gene>
<accession>A0ABD0N6W6</accession>
<dbReference type="InterPro" id="IPR036236">
    <property type="entry name" value="Znf_C2H2_sf"/>
</dbReference>
<sequence length="143" mass="15848">VSTEGKCLICVECGKNFECQLEEHELTHTGEISHRCPDCVNSVAHLSSLISPNQTFCDSEDMQYLDANDNERPCSSVVSEDLHKHLHTDALKDSSDSHSVELIDNIESAASNKNIPQRLEEEAERAPSPSSELSHDSTHFAEK</sequence>
<proteinExistence type="predicted"/>
<dbReference type="AlphaFoldDB" id="A0ABD0N6W6"/>
<evidence type="ECO:0000313" key="3">
    <source>
        <dbReference type="Proteomes" id="UP001529510"/>
    </source>
</evidence>
<feature type="compositionally biased region" description="Basic and acidic residues" evidence="1">
    <location>
        <begin position="133"/>
        <end position="143"/>
    </location>
</feature>
<keyword evidence="3" id="KW-1185">Reference proteome</keyword>
<feature type="non-terminal residue" evidence="2">
    <location>
        <position position="1"/>
    </location>
</feature>
<dbReference type="EMBL" id="JAMKFB020000024">
    <property type="protein sequence ID" value="KAL0157020.1"/>
    <property type="molecule type" value="Genomic_DNA"/>
</dbReference>
<protein>
    <recommendedName>
        <fullName evidence="4">C2H2-type domain-containing protein</fullName>
    </recommendedName>
</protein>
<evidence type="ECO:0000313" key="2">
    <source>
        <dbReference type="EMBL" id="KAL0157020.1"/>
    </source>
</evidence>
<reference evidence="2 3" key="1">
    <citation type="submission" date="2024-05" db="EMBL/GenBank/DDBJ databases">
        <title>Genome sequencing and assembly of Indian major carp, Cirrhinus mrigala (Hamilton, 1822).</title>
        <authorList>
            <person name="Mohindra V."/>
            <person name="Chowdhury L.M."/>
            <person name="Lal K."/>
            <person name="Jena J.K."/>
        </authorList>
    </citation>
    <scope>NUCLEOTIDE SEQUENCE [LARGE SCALE GENOMIC DNA]</scope>
    <source>
        <strain evidence="2">CM1030</strain>
        <tissue evidence="2">Blood</tissue>
    </source>
</reference>
<name>A0ABD0N6W6_CIRMR</name>
<feature type="region of interest" description="Disordered" evidence="1">
    <location>
        <begin position="108"/>
        <end position="143"/>
    </location>
</feature>
<comment type="caution">
    <text evidence="2">The sequence shown here is derived from an EMBL/GenBank/DDBJ whole genome shotgun (WGS) entry which is preliminary data.</text>
</comment>
<dbReference type="Gene3D" id="3.30.160.60">
    <property type="entry name" value="Classic Zinc Finger"/>
    <property type="match status" value="1"/>
</dbReference>
<feature type="non-terminal residue" evidence="2">
    <location>
        <position position="143"/>
    </location>
</feature>
<dbReference type="Proteomes" id="UP001529510">
    <property type="component" value="Unassembled WGS sequence"/>
</dbReference>